<dbReference type="InterPro" id="IPR016187">
    <property type="entry name" value="CTDL_fold"/>
</dbReference>
<dbReference type="PANTHER" id="PTHR44170:SF6">
    <property type="entry name" value="CONTACTIN"/>
    <property type="match status" value="1"/>
</dbReference>
<dbReference type="SUPFAM" id="SSF49265">
    <property type="entry name" value="Fibronectin type III"/>
    <property type="match status" value="2"/>
</dbReference>
<dbReference type="Pfam" id="PF00047">
    <property type="entry name" value="ig"/>
    <property type="match status" value="1"/>
</dbReference>
<dbReference type="InterPro" id="IPR003599">
    <property type="entry name" value="Ig_sub"/>
</dbReference>
<dbReference type="InterPro" id="IPR013783">
    <property type="entry name" value="Ig-like_fold"/>
</dbReference>
<accession>A0AAV2HAH0</accession>
<evidence type="ECO:0008006" key="10">
    <source>
        <dbReference type="Google" id="ProtNLM"/>
    </source>
</evidence>
<dbReference type="AlphaFoldDB" id="A0AAV2HAH0"/>
<dbReference type="Pfam" id="PF13927">
    <property type="entry name" value="Ig_3"/>
    <property type="match status" value="3"/>
</dbReference>
<evidence type="ECO:0000259" key="6">
    <source>
        <dbReference type="PROSITE" id="PS50835"/>
    </source>
</evidence>
<evidence type="ECO:0000256" key="1">
    <source>
        <dbReference type="ARBA" id="ARBA00022737"/>
    </source>
</evidence>
<feature type="domain" description="Ig-like" evidence="6">
    <location>
        <begin position="506"/>
        <end position="593"/>
    </location>
</feature>
<dbReference type="SUPFAM" id="SSF56436">
    <property type="entry name" value="C-type lectin-like"/>
    <property type="match status" value="1"/>
</dbReference>
<dbReference type="InterPro" id="IPR036116">
    <property type="entry name" value="FN3_sf"/>
</dbReference>
<feature type="domain" description="Fibronectin type-III" evidence="7">
    <location>
        <begin position="1122"/>
        <end position="1217"/>
    </location>
</feature>
<dbReference type="SUPFAM" id="SSF48726">
    <property type="entry name" value="Immunoglobulin"/>
    <property type="match status" value="6"/>
</dbReference>
<keyword evidence="1" id="KW-0677">Repeat</keyword>
<evidence type="ECO:0000256" key="4">
    <source>
        <dbReference type="SAM" id="SignalP"/>
    </source>
</evidence>
<comment type="caution">
    <text evidence="8">The sequence shown here is derived from an EMBL/GenBank/DDBJ whole genome shotgun (WGS) entry which is preliminary data.</text>
</comment>
<dbReference type="SMART" id="SM00408">
    <property type="entry name" value="IGc2"/>
    <property type="match status" value="5"/>
</dbReference>
<feature type="signal peptide" evidence="4">
    <location>
        <begin position="1"/>
        <end position="24"/>
    </location>
</feature>
<evidence type="ECO:0000256" key="3">
    <source>
        <dbReference type="ARBA" id="ARBA00023319"/>
    </source>
</evidence>
<evidence type="ECO:0000259" key="7">
    <source>
        <dbReference type="PROSITE" id="PS50853"/>
    </source>
</evidence>
<dbReference type="GO" id="GO:0098609">
    <property type="term" value="P:cell-cell adhesion"/>
    <property type="evidence" value="ECO:0007669"/>
    <property type="project" value="TreeGrafter"/>
</dbReference>
<dbReference type="EMBL" id="CAXITT010000075">
    <property type="protein sequence ID" value="CAL1530767.1"/>
    <property type="molecule type" value="Genomic_DNA"/>
</dbReference>
<dbReference type="PANTHER" id="PTHR44170">
    <property type="entry name" value="PROTEIN SIDEKICK"/>
    <property type="match status" value="1"/>
</dbReference>
<dbReference type="SMART" id="SM00034">
    <property type="entry name" value="CLECT"/>
    <property type="match status" value="1"/>
</dbReference>
<dbReference type="PROSITE" id="PS50853">
    <property type="entry name" value="FN3"/>
    <property type="match status" value="3"/>
</dbReference>
<name>A0AAV2HAH0_LYMST</name>
<feature type="domain" description="Ig-like" evidence="6">
    <location>
        <begin position="421"/>
        <end position="501"/>
    </location>
</feature>
<dbReference type="Gene3D" id="2.60.40.10">
    <property type="entry name" value="Immunoglobulins"/>
    <property type="match status" value="10"/>
</dbReference>
<dbReference type="PROSITE" id="PS50041">
    <property type="entry name" value="C_TYPE_LECTIN_2"/>
    <property type="match status" value="1"/>
</dbReference>
<feature type="domain" description="Ig-like" evidence="6">
    <location>
        <begin position="599"/>
        <end position="681"/>
    </location>
</feature>
<evidence type="ECO:0000313" key="8">
    <source>
        <dbReference type="EMBL" id="CAL1530767.1"/>
    </source>
</evidence>
<organism evidence="8 9">
    <name type="scientific">Lymnaea stagnalis</name>
    <name type="common">Great pond snail</name>
    <name type="synonym">Helix stagnalis</name>
    <dbReference type="NCBI Taxonomy" id="6523"/>
    <lineage>
        <taxon>Eukaryota</taxon>
        <taxon>Metazoa</taxon>
        <taxon>Spiralia</taxon>
        <taxon>Lophotrochozoa</taxon>
        <taxon>Mollusca</taxon>
        <taxon>Gastropoda</taxon>
        <taxon>Heterobranchia</taxon>
        <taxon>Euthyneura</taxon>
        <taxon>Panpulmonata</taxon>
        <taxon>Hygrophila</taxon>
        <taxon>Lymnaeoidea</taxon>
        <taxon>Lymnaeidae</taxon>
        <taxon>Lymnaea</taxon>
    </lineage>
</organism>
<dbReference type="InterPro" id="IPR013098">
    <property type="entry name" value="Ig_I-set"/>
</dbReference>
<feature type="domain" description="C-type lectin" evidence="5">
    <location>
        <begin position="37"/>
        <end position="166"/>
    </location>
</feature>
<dbReference type="Pfam" id="PF07679">
    <property type="entry name" value="I-set"/>
    <property type="match status" value="1"/>
</dbReference>
<keyword evidence="4" id="KW-0732">Signal</keyword>
<feature type="domain" description="Fibronectin type-III" evidence="7">
    <location>
        <begin position="789"/>
        <end position="906"/>
    </location>
</feature>
<dbReference type="InterPro" id="IPR013151">
    <property type="entry name" value="Immunoglobulin_dom"/>
</dbReference>
<dbReference type="FunFam" id="2.60.40.10:FF:000035">
    <property type="entry name" value="Contactin 1"/>
    <property type="match status" value="1"/>
</dbReference>
<feature type="domain" description="Ig-like" evidence="6">
    <location>
        <begin position="321"/>
        <end position="377"/>
    </location>
</feature>
<dbReference type="InterPro" id="IPR003598">
    <property type="entry name" value="Ig_sub2"/>
</dbReference>
<proteinExistence type="predicted"/>
<keyword evidence="3" id="KW-0393">Immunoglobulin domain</keyword>
<sequence length="1259" mass="141348">MGVMRLLMVVVMASLGSDVLPANTQQIDECPSDWFEYSGHCYKFVLSPERTFQEAVIVCQQDMSSLVSVNSAGEHGFIQNWLNTHDGHRREWFTSGHRDVGGTLVWDYDGGLIDVTYFQDDNTRDRVNFEPTSLEFNIIVYKYFAGSDAYLWAWGRLMKPGSFICEINKLDTWKLYQQQRDFSYGSNSTDPNSWEIGPNITSLSPNTIFFDLGGRTTTVVLDCVATGNPRPDFMWLRQSSNRQTLDKITSDLSPRYAISHGRLTITNPDPVKDSNIYTCQVTNTLGSVLSNPVEISYGYIAQFSNVKSNFIDAILYMGIDIGCQIPRHNTDLQYNWYKGNSNFIRTDMNSQYFLSRNGHFYISEVQAADQGEYFCVIFMAPGGNQILTDTQAPSRTSMGIDLRVIGGNAHTYGPEIQDKFPQYFPLVPMVGDLVEIECMAYGRMPLYYFWKREDGPLHPKAYLKDHNRVLVIPYARLEDTGAYTCTVRGERNSANKTVYLSLKARPYFPYPLKNQHVDTGSSLTWICNAIGVPLPTYTWYKNGVILTSDSSIGLKVHRNILTIDKVDASRHIGVYQCEASNTYGKARSSGQLRALYFAPTFVRSPVEHTKQAAEGGNITIACRPQAAPRATITWMRHGAEVGHVLPSGALELTLLSLADSGTYTCVATNELGEAQSSCTLTVQEKTVFLEAPGDVDVEQNQTAVLPCKASFAKGKMDIIYTWMFYSHVIDLSHRSDDRVHYAMPYSQSLEAGTLYIITAQFQHSGLYTCLVSTVTGSISSSALVSVKGPPGEPGGVHARHNDRSTIFHNDIEIWWQKGPEHGYPITKYKIEYISIYEDEWKVLIEDLPVHVTQNSIHPDWQSFTVTEGLSPGNDYQFRVSAGSDQVGYGPPSSGPYSWYTLETAPPIYAPSNVARGTGMVGQLAITWDPLPRSMWGGPNLRYLVFFRRHQDRELNAKWEMSKELADPVFYTVVGHDNYFLPYDVKVQAINDKGSGPNSTVTIIYSADDMPTQIPAFAGVKPINATASMVYWTKIPPTRTDSKGIVFGYAVNYWLEGNLRCFGIYEGSALTNNYYGDVSEGMIVGLEYAGDYCLNIQFLNFAGLGPKTDNYGMPMPLAPPQRYPEYVTVMSHGTNSVRLVWKGVYAEIREEPLRGYKAWWWNAQEHMDSANITKFGLITTGVIHGIEEDKIYRLRMMAFSLGGDGQKSPDVYFTLGGQVQFDPGTSEILNSAPSLHLTYRNVLQMMTPWLIFQNLLFIIH</sequence>
<gene>
    <name evidence="8" type="ORF">GSLYS_00004892001</name>
</gene>
<keyword evidence="2" id="KW-1015">Disulfide bond</keyword>
<dbReference type="GO" id="GO:0016020">
    <property type="term" value="C:membrane"/>
    <property type="evidence" value="ECO:0007669"/>
    <property type="project" value="UniProtKB-SubCell"/>
</dbReference>
<dbReference type="CDD" id="cd00037">
    <property type="entry name" value="CLECT"/>
    <property type="match status" value="1"/>
</dbReference>
<dbReference type="Proteomes" id="UP001497497">
    <property type="component" value="Unassembled WGS sequence"/>
</dbReference>
<dbReference type="SMART" id="SM00060">
    <property type="entry name" value="FN3"/>
    <property type="match status" value="3"/>
</dbReference>
<feature type="domain" description="Ig-like" evidence="6">
    <location>
        <begin position="684"/>
        <end position="785"/>
    </location>
</feature>
<evidence type="ECO:0000259" key="5">
    <source>
        <dbReference type="PROSITE" id="PS50041"/>
    </source>
</evidence>
<dbReference type="InterPro" id="IPR036179">
    <property type="entry name" value="Ig-like_dom_sf"/>
</dbReference>
<protein>
    <recommendedName>
        <fullName evidence="10">Contactin</fullName>
    </recommendedName>
</protein>
<dbReference type="SMART" id="SM00409">
    <property type="entry name" value="IG"/>
    <property type="match status" value="6"/>
</dbReference>
<dbReference type="InterPro" id="IPR007110">
    <property type="entry name" value="Ig-like_dom"/>
</dbReference>
<evidence type="ECO:0000256" key="2">
    <source>
        <dbReference type="ARBA" id="ARBA00023157"/>
    </source>
</evidence>
<feature type="domain" description="Fibronectin type-III" evidence="7">
    <location>
        <begin position="909"/>
        <end position="1008"/>
    </location>
</feature>
<dbReference type="CDD" id="cd00063">
    <property type="entry name" value="FN3"/>
    <property type="match status" value="3"/>
</dbReference>
<dbReference type="PROSITE" id="PS50835">
    <property type="entry name" value="IG_LIKE"/>
    <property type="match status" value="6"/>
</dbReference>
<feature type="domain" description="Ig-like" evidence="6">
    <location>
        <begin position="198"/>
        <end position="296"/>
    </location>
</feature>
<dbReference type="FunFam" id="2.60.40.10:FF:000032">
    <property type="entry name" value="palladin isoform X1"/>
    <property type="match status" value="1"/>
</dbReference>
<dbReference type="Pfam" id="PF00041">
    <property type="entry name" value="fn3"/>
    <property type="match status" value="1"/>
</dbReference>
<dbReference type="InterPro" id="IPR001304">
    <property type="entry name" value="C-type_lectin-like"/>
</dbReference>
<reference evidence="8 9" key="1">
    <citation type="submission" date="2024-04" db="EMBL/GenBank/DDBJ databases">
        <authorList>
            <consortium name="Genoscope - CEA"/>
            <person name="William W."/>
        </authorList>
    </citation>
    <scope>NUCLEOTIDE SEQUENCE [LARGE SCALE GENOMIC DNA]</scope>
</reference>
<dbReference type="InterPro" id="IPR003961">
    <property type="entry name" value="FN3_dom"/>
</dbReference>
<keyword evidence="9" id="KW-1185">Reference proteome</keyword>
<dbReference type="Gene3D" id="3.10.100.10">
    <property type="entry name" value="Mannose-Binding Protein A, subunit A"/>
    <property type="match status" value="1"/>
</dbReference>
<feature type="chain" id="PRO_5043449701" description="Contactin" evidence="4">
    <location>
        <begin position="25"/>
        <end position="1259"/>
    </location>
</feature>
<evidence type="ECO:0000313" key="9">
    <source>
        <dbReference type="Proteomes" id="UP001497497"/>
    </source>
</evidence>
<dbReference type="InterPro" id="IPR016186">
    <property type="entry name" value="C-type_lectin-like/link_sf"/>
</dbReference>